<protein>
    <submittedName>
        <fullName evidence="1">Uncharacterized protein</fullName>
    </submittedName>
</protein>
<evidence type="ECO:0000313" key="2">
    <source>
        <dbReference type="Proteomes" id="UP000238523"/>
    </source>
</evidence>
<evidence type="ECO:0000313" key="1">
    <source>
        <dbReference type="EMBL" id="AUW43480.1"/>
    </source>
</evidence>
<proteinExistence type="predicted"/>
<organism evidence="1 2">
    <name type="scientific">Rhizobium leguminosarum</name>
    <dbReference type="NCBI Taxonomy" id="384"/>
    <lineage>
        <taxon>Bacteria</taxon>
        <taxon>Pseudomonadati</taxon>
        <taxon>Pseudomonadota</taxon>
        <taxon>Alphaproteobacteria</taxon>
        <taxon>Hyphomicrobiales</taxon>
        <taxon>Rhizobiaceae</taxon>
        <taxon>Rhizobium/Agrobacterium group</taxon>
        <taxon>Rhizobium</taxon>
    </lineage>
</organism>
<gene>
    <name evidence="1" type="ORF">CUJ84_Chr003138</name>
</gene>
<reference evidence="1 2" key="1">
    <citation type="submission" date="2017-11" db="EMBL/GenBank/DDBJ databases">
        <title>Complete genome of Rhizobium leguminosarum Norway, an ineffective micro-symbiont.</title>
        <authorList>
            <person name="Hoffrichter A."/>
            <person name="Liang J."/>
            <person name="Brachmann A."/>
            <person name="Marin M."/>
        </authorList>
    </citation>
    <scope>NUCLEOTIDE SEQUENCE [LARGE SCALE GENOMIC DNA]</scope>
    <source>
        <strain evidence="1 2">Norway</strain>
    </source>
</reference>
<sequence>MPQALGRHTKEMDTTFLRINSFAGIFHAHRLFLAMHKNVHAPVIFLLSETVAYCS</sequence>
<dbReference type="Proteomes" id="UP000238523">
    <property type="component" value="Chromosome"/>
</dbReference>
<dbReference type="EMBL" id="CP025012">
    <property type="protein sequence ID" value="AUW43480.1"/>
    <property type="molecule type" value="Genomic_DNA"/>
</dbReference>
<name>A0A2K9Z5M2_RHILE</name>
<dbReference type="AlphaFoldDB" id="A0A2K9Z5M2"/>
<accession>A0A2K9Z5M2</accession>